<dbReference type="PANTHER" id="PTHR43394">
    <property type="entry name" value="ATP-DEPENDENT PERMEASE MDL1, MITOCHONDRIAL"/>
    <property type="match status" value="1"/>
</dbReference>
<evidence type="ECO:0000259" key="6">
    <source>
        <dbReference type="PROSITE" id="PS50929"/>
    </source>
</evidence>
<dbReference type="Pfam" id="PF00664">
    <property type="entry name" value="ABC_membrane"/>
    <property type="match status" value="1"/>
</dbReference>
<feature type="transmembrane region" description="Helical" evidence="5">
    <location>
        <begin position="163"/>
        <end position="182"/>
    </location>
</feature>
<dbReference type="GO" id="GO:0005886">
    <property type="term" value="C:plasma membrane"/>
    <property type="evidence" value="ECO:0007669"/>
    <property type="project" value="UniProtKB-SubCell"/>
</dbReference>
<dbReference type="Gene3D" id="3.40.50.300">
    <property type="entry name" value="P-loop containing nucleotide triphosphate hydrolases"/>
    <property type="match status" value="1"/>
</dbReference>
<feature type="transmembrane region" description="Helical" evidence="5">
    <location>
        <begin position="62"/>
        <end position="82"/>
    </location>
</feature>
<feature type="transmembrane region" description="Helical" evidence="5">
    <location>
        <begin position="278"/>
        <end position="295"/>
    </location>
</feature>
<dbReference type="PANTHER" id="PTHR43394:SF4">
    <property type="entry name" value="TOXIN SECRETION ABC TRANSPORTER ATP-BINDING PROTEIN"/>
    <property type="match status" value="1"/>
</dbReference>
<protein>
    <submittedName>
        <fullName evidence="7">ABC transporter transmembrane region family protein</fullName>
    </submittedName>
</protein>
<dbReference type="SUPFAM" id="SSF90123">
    <property type="entry name" value="ABC transporter transmembrane region"/>
    <property type="match status" value="1"/>
</dbReference>
<evidence type="ECO:0000313" key="8">
    <source>
        <dbReference type="Proteomes" id="UP000509458"/>
    </source>
</evidence>
<evidence type="ECO:0000256" key="3">
    <source>
        <dbReference type="ARBA" id="ARBA00022989"/>
    </source>
</evidence>
<feature type="transmembrane region" description="Helical" evidence="5">
    <location>
        <begin position="21"/>
        <end position="50"/>
    </location>
</feature>
<dbReference type="InterPro" id="IPR036640">
    <property type="entry name" value="ABC1_TM_sf"/>
</dbReference>
<feature type="domain" description="ABC transmembrane type-1" evidence="6">
    <location>
        <begin position="26"/>
        <end position="307"/>
    </location>
</feature>
<keyword evidence="3 5" id="KW-1133">Transmembrane helix</keyword>
<comment type="subcellular location">
    <subcellularLocation>
        <location evidence="1">Cell membrane</location>
        <topology evidence="1">Multi-pass membrane protein</topology>
    </subcellularLocation>
</comment>
<dbReference type="InterPro" id="IPR027417">
    <property type="entry name" value="P-loop_NTPase"/>
</dbReference>
<dbReference type="GO" id="GO:0015421">
    <property type="term" value="F:ABC-type oligopeptide transporter activity"/>
    <property type="evidence" value="ECO:0007669"/>
    <property type="project" value="TreeGrafter"/>
</dbReference>
<feature type="transmembrane region" description="Helical" evidence="5">
    <location>
        <begin position="246"/>
        <end position="272"/>
    </location>
</feature>
<dbReference type="InterPro" id="IPR039421">
    <property type="entry name" value="Type_1_exporter"/>
</dbReference>
<dbReference type="PROSITE" id="PS50929">
    <property type="entry name" value="ABC_TM1F"/>
    <property type="match status" value="1"/>
</dbReference>
<proteinExistence type="predicted"/>
<evidence type="ECO:0000256" key="5">
    <source>
        <dbReference type="SAM" id="Phobius"/>
    </source>
</evidence>
<keyword evidence="2 5" id="KW-0812">Transmembrane</keyword>
<evidence type="ECO:0000256" key="1">
    <source>
        <dbReference type="ARBA" id="ARBA00004651"/>
    </source>
</evidence>
<dbReference type="SUPFAM" id="SSF52540">
    <property type="entry name" value="P-loop containing nucleoside triphosphate hydrolases"/>
    <property type="match status" value="1"/>
</dbReference>
<keyword evidence="4 5" id="KW-0472">Membrane</keyword>
<name>A0A6T9Y3W5_ALTMA</name>
<organism evidence="7 8">
    <name type="scientific">Alteromonas macleodii</name>
    <name type="common">Pseudoalteromonas macleodii</name>
    <dbReference type="NCBI Taxonomy" id="28108"/>
    <lineage>
        <taxon>Bacteria</taxon>
        <taxon>Pseudomonadati</taxon>
        <taxon>Pseudomonadota</taxon>
        <taxon>Gammaproteobacteria</taxon>
        <taxon>Alteromonadales</taxon>
        <taxon>Alteromonadaceae</taxon>
        <taxon>Alteromonas/Salinimonas group</taxon>
        <taxon>Alteromonas</taxon>
    </lineage>
</organism>
<dbReference type="Proteomes" id="UP000509458">
    <property type="component" value="Chromosome"/>
</dbReference>
<dbReference type="RefSeq" id="WP_179984687.1">
    <property type="nucleotide sequence ID" value="NZ_LR812090.1"/>
</dbReference>
<evidence type="ECO:0000256" key="4">
    <source>
        <dbReference type="ARBA" id="ARBA00023136"/>
    </source>
</evidence>
<accession>A0A6T9Y3W5</accession>
<evidence type="ECO:0000313" key="7">
    <source>
        <dbReference type="EMBL" id="CAB9495489.1"/>
    </source>
</evidence>
<dbReference type="EMBL" id="LR812090">
    <property type="protein sequence ID" value="CAB9495489.1"/>
    <property type="molecule type" value="Genomic_DNA"/>
</dbReference>
<dbReference type="InterPro" id="IPR011527">
    <property type="entry name" value="ABC1_TM_dom"/>
</dbReference>
<feature type="transmembrane region" description="Helical" evidence="5">
    <location>
        <begin position="139"/>
        <end position="157"/>
    </location>
</feature>
<reference evidence="7 8" key="1">
    <citation type="submission" date="2020-06" db="EMBL/GenBank/DDBJ databases">
        <authorList>
            <person name="Duchaud E."/>
        </authorList>
    </citation>
    <scope>NUCLEOTIDE SEQUENCE [LARGE SCALE GENOMIC DNA]</scope>
    <source>
        <strain evidence="7">Alteromonas fortis</strain>
    </source>
</reference>
<dbReference type="AlphaFoldDB" id="A0A6T9Y3W5"/>
<dbReference type="Gene3D" id="1.20.1560.10">
    <property type="entry name" value="ABC transporter type 1, transmembrane domain"/>
    <property type="match status" value="1"/>
</dbReference>
<sequence length="581" mass="65105">MAKTINLRKTRKTLFSLLKPEAGFFWVAIAYGVAISLMTLAVPIAVQTLINSIANIGSTRAVIILAVILFLTLFISGVFSALRMRVMEFYERKVYARLTADLGLKTILAPHSFFEGRQNVSITQRYFDIMTFQKNMPSLMIDGFALVLQMLVGFTLVSFYHPALFAFNVVLLLTMYAVWKIWGRGAKRTAIELSHAKYDSAKWLHDIAIAHEFFKSADHVEYAGRSTEGYISNYVKKHKSHFNYTFAQVVMFLLMYAVASASLLGIGGVLVVQGELSIGQLVAAELVMSAVFFGLSRFTQYLKLYYELYGAAEKLGGALAMPQEELNASEHIPASSKLVFNNVELKHGNDTCHLNVVFEPGTKYFVTTDKSWVQKQLLGLVKQYDRVKSGDILLGEFSLNDYDTHELRQAVTILDRSLIIEVSIERYLKLAHPDASIADIRAALEEVEMTKVIDSLPEGLQTKVSVLGAPLQPLEFLLLKLAAAIIGKPKLLVLNQHFDAIPVDLRARLLRRLSKYDFTVMYFTNMPITDCFEGVLHLHDNATAMLNKYSASDTPVSEKHISANVINEQDNNLRSNNKEGE</sequence>
<evidence type="ECO:0000256" key="2">
    <source>
        <dbReference type="ARBA" id="ARBA00022692"/>
    </source>
</evidence>
<gene>
    <name evidence="7" type="ORF">ALFOR1_60016</name>
</gene>
<dbReference type="GO" id="GO:0005524">
    <property type="term" value="F:ATP binding"/>
    <property type="evidence" value="ECO:0007669"/>
    <property type="project" value="InterPro"/>
</dbReference>